<dbReference type="InterPro" id="IPR006096">
    <property type="entry name" value="Glu/Leu/Phe/Val/Trp_DH_C"/>
</dbReference>
<proteinExistence type="inferred from homology"/>
<dbReference type="OrthoDB" id="9803297at2"/>
<evidence type="ECO:0000256" key="6">
    <source>
        <dbReference type="RuleBase" id="RU004417"/>
    </source>
</evidence>
<dbReference type="SUPFAM" id="SSF53223">
    <property type="entry name" value="Aminoacid dehydrogenase-like, N-terminal domain"/>
    <property type="match status" value="1"/>
</dbReference>
<keyword evidence="5" id="KW-0547">Nucleotide-binding</keyword>
<dbReference type="PRINTS" id="PR00082">
    <property type="entry name" value="GLFDHDRGNASE"/>
</dbReference>
<feature type="active site" description="Proton donor/acceptor" evidence="4">
    <location>
        <position position="78"/>
    </location>
</feature>
<name>A0A5B8UE20_9ACTN</name>
<keyword evidence="2 6" id="KW-0560">Oxidoreductase</keyword>
<dbReference type="Proteomes" id="UP000321805">
    <property type="component" value="Chromosome"/>
</dbReference>
<dbReference type="EMBL" id="CP042430">
    <property type="protein sequence ID" value="QEC50882.1"/>
    <property type="molecule type" value="Genomic_DNA"/>
</dbReference>
<dbReference type="InterPro" id="IPR036291">
    <property type="entry name" value="NAD(P)-bd_dom_sf"/>
</dbReference>
<dbReference type="InterPro" id="IPR046346">
    <property type="entry name" value="Aminoacid_DH-like_N_sf"/>
</dbReference>
<dbReference type="Gene3D" id="3.40.50.720">
    <property type="entry name" value="NAD(P)-binding Rossmann-like Domain"/>
    <property type="match status" value="1"/>
</dbReference>
<dbReference type="AlphaFoldDB" id="A0A5B8UE20"/>
<evidence type="ECO:0000313" key="8">
    <source>
        <dbReference type="EMBL" id="QEC50882.1"/>
    </source>
</evidence>
<evidence type="ECO:0000256" key="4">
    <source>
        <dbReference type="PIRSR" id="PIRSR000188-1"/>
    </source>
</evidence>
<dbReference type="GO" id="GO:0016639">
    <property type="term" value="F:oxidoreductase activity, acting on the CH-NH2 group of donors, NAD or NADP as acceptor"/>
    <property type="evidence" value="ECO:0007669"/>
    <property type="project" value="InterPro"/>
</dbReference>
<dbReference type="PANTHER" id="PTHR42722:SF1">
    <property type="entry name" value="VALINE DEHYDROGENASE"/>
    <property type="match status" value="1"/>
</dbReference>
<dbReference type="SUPFAM" id="SSF51735">
    <property type="entry name" value="NAD(P)-binding Rossmann-fold domains"/>
    <property type="match status" value="1"/>
</dbReference>
<dbReference type="PANTHER" id="PTHR42722">
    <property type="entry name" value="LEUCINE DEHYDROGENASE"/>
    <property type="match status" value="1"/>
</dbReference>
<evidence type="ECO:0000256" key="3">
    <source>
        <dbReference type="ARBA" id="ARBA00023027"/>
    </source>
</evidence>
<evidence type="ECO:0000256" key="1">
    <source>
        <dbReference type="ARBA" id="ARBA00006382"/>
    </source>
</evidence>
<accession>A0A5B8UE20</accession>
<keyword evidence="3 5" id="KW-0520">NAD</keyword>
<dbReference type="InterPro" id="IPR016211">
    <property type="entry name" value="Glu/Phe/Leu/Val/Trp_DH_bac/arc"/>
</dbReference>
<gene>
    <name evidence="8" type="ORF">FSW04_23485</name>
</gene>
<dbReference type="GO" id="GO:0000166">
    <property type="term" value="F:nucleotide binding"/>
    <property type="evidence" value="ECO:0007669"/>
    <property type="project" value="UniProtKB-KW"/>
</dbReference>
<dbReference type="InterPro" id="IPR006095">
    <property type="entry name" value="Glu/Leu/Phe/Val/Trp_DH"/>
</dbReference>
<evidence type="ECO:0000259" key="7">
    <source>
        <dbReference type="SMART" id="SM00839"/>
    </source>
</evidence>
<dbReference type="Gene3D" id="3.40.50.10860">
    <property type="entry name" value="Leucine Dehydrogenase, chain A, domain 1"/>
    <property type="match status" value="1"/>
</dbReference>
<dbReference type="Pfam" id="PF00208">
    <property type="entry name" value="ELFV_dehydrog"/>
    <property type="match status" value="1"/>
</dbReference>
<dbReference type="KEGG" id="bsol:FSW04_23485"/>
<evidence type="ECO:0000256" key="5">
    <source>
        <dbReference type="PIRSR" id="PIRSR000188-2"/>
    </source>
</evidence>
<dbReference type="GO" id="GO:0006520">
    <property type="term" value="P:amino acid metabolic process"/>
    <property type="evidence" value="ECO:0007669"/>
    <property type="project" value="InterPro"/>
</dbReference>
<evidence type="ECO:0000313" key="9">
    <source>
        <dbReference type="Proteomes" id="UP000321805"/>
    </source>
</evidence>
<dbReference type="PIRSF" id="PIRSF000188">
    <property type="entry name" value="Phe_leu_dh"/>
    <property type="match status" value="1"/>
</dbReference>
<dbReference type="Pfam" id="PF02812">
    <property type="entry name" value="ELFV_dehydrog_N"/>
    <property type="match status" value="1"/>
</dbReference>
<sequence length="348" mass="36435">MERYLATLDHEELYVRRGPRSGLFTIVAVHSTVRGPSLGGCRLWSYADNRAAVRDALRLSEGMTYKSAVAGLALGGGKGVIVRPPGLVLDPRLRRAALLDFGDTVERLGGSYVTAEDVGTATRDMTVIAQRTRHVSGLSRRAGGSGDPSPFTALGVVHAIEATCERVFGSASVRGRSMSVVGLGHVGLRVARLLARAGATLVVADIDRAKRDEARALGARWATPARAMTAPVDVLVPCALGGVLDHDSVTQLQAPAVAGAANNQLASSDVAQLLLDRGVVWAPDFVANAGGIINIAVEFEPGGYDPARARMRTREIGDTLRRVFDTAAVGATTPLAAAMSVARENLAA</sequence>
<feature type="domain" description="Glutamate/phenylalanine/leucine/valine/L-tryptophan dehydrogenase C-terminal" evidence="7">
    <location>
        <begin position="146"/>
        <end position="348"/>
    </location>
</feature>
<dbReference type="SMART" id="SM00839">
    <property type="entry name" value="ELFV_dehydrog"/>
    <property type="match status" value="1"/>
</dbReference>
<organism evidence="8 9">
    <name type="scientific">Baekduia soli</name>
    <dbReference type="NCBI Taxonomy" id="496014"/>
    <lineage>
        <taxon>Bacteria</taxon>
        <taxon>Bacillati</taxon>
        <taxon>Actinomycetota</taxon>
        <taxon>Thermoleophilia</taxon>
        <taxon>Solirubrobacterales</taxon>
        <taxon>Baekduiaceae</taxon>
        <taxon>Baekduia</taxon>
    </lineage>
</organism>
<evidence type="ECO:0000256" key="2">
    <source>
        <dbReference type="ARBA" id="ARBA00023002"/>
    </source>
</evidence>
<keyword evidence="9" id="KW-1185">Reference proteome</keyword>
<reference evidence="8 9" key="1">
    <citation type="journal article" date="2018" name="J. Microbiol.">
        <title>Baekduia soli gen. nov., sp. nov., a novel bacterium isolated from the soil of Baekdu Mountain and proposal of a novel family name, Baekduiaceae fam. nov.</title>
        <authorList>
            <person name="An D.S."/>
            <person name="Siddiqi M.Z."/>
            <person name="Kim K.H."/>
            <person name="Yu H.S."/>
            <person name="Im W.T."/>
        </authorList>
    </citation>
    <scope>NUCLEOTIDE SEQUENCE [LARGE SCALE GENOMIC DNA]</scope>
    <source>
        <strain evidence="8 9">BR7-21</strain>
    </source>
</reference>
<feature type="binding site" evidence="5">
    <location>
        <begin position="182"/>
        <end position="187"/>
    </location>
    <ligand>
        <name>NAD(+)</name>
        <dbReference type="ChEBI" id="CHEBI:57540"/>
    </ligand>
</feature>
<protein>
    <submittedName>
        <fullName evidence="8">Amino acid dehydrogenase</fullName>
    </submittedName>
</protein>
<dbReference type="CDD" id="cd01075">
    <property type="entry name" value="NAD_bind_Leu_Phe_Val_DH"/>
    <property type="match status" value="1"/>
</dbReference>
<comment type="similarity">
    <text evidence="1 6">Belongs to the Glu/Leu/Phe/Val dehydrogenases family.</text>
</comment>
<dbReference type="InterPro" id="IPR006097">
    <property type="entry name" value="Glu/Leu/Phe/Val/Trp_DH_dimer"/>
</dbReference>